<dbReference type="GO" id="GO:0000724">
    <property type="term" value="P:double-strand break repair via homologous recombination"/>
    <property type="evidence" value="ECO:0007669"/>
    <property type="project" value="TreeGrafter"/>
</dbReference>
<keyword evidence="16" id="KW-1185">Reference proteome</keyword>
<gene>
    <name evidence="15" type="ORF">SteCoe_2821</name>
</gene>
<dbReference type="SMART" id="SM00490">
    <property type="entry name" value="HELICc"/>
    <property type="match status" value="1"/>
</dbReference>
<dbReference type="SUPFAM" id="SSF52540">
    <property type="entry name" value="P-loop containing nucleoside triphosphate hydrolases"/>
    <property type="match status" value="1"/>
</dbReference>
<dbReference type="GO" id="GO:0006260">
    <property type="term" value="P:DNA replication"/>
    <property type="evidence" value="ECO:0007669"/>
    <property type="project" value="InterPro"/>
</dbReference>
<evidence type="ECO:0000256" key="9">
    <source>
        <dbReference type="ARBA" id="ARBA00023242"/>
    </source>
</evidence>
<dbReference type="InterPro" id="IPR032284">
    <property type="entry name" value="RecQ_Zn-bd"/>
</dbReference>
<feature type="region of interest" description="Disordered" evidence="12">
    <location>
        <begin position="1"/>
        <end position="56"/>
    </location>
</feature>
<dbReference type="GO" id="GO:0003677">
    <property type="term" value="F:DNA binding"/>
    <property type="evidence" value="ECO:0007669"/>
    <property type="project" value="UniProtKB-KW"/>
</dbReference>
<evidence type="ECO:0000256" key="1">
    <source>
        <dbReference type="ARBA" id="ARBA00004123"/>
    </source>
</evidence>
<dbReference type="InterPro" id="IPR011545">
    <property type="entry name" value="DEAD/DEAH_box_helicase_dom"/>
</dbReference>
<comment type="subcellular location">
    <subcellularLocation>
        <location evidence="1 11">Nucleus</location>
    </subcellularLocation>
</comment>
<keyword evidence="9 11" id="KW-0539">Nucleus</keyword>
<dbReference type="GO" id="GO:0043138">
    <property type="term" value="F:3'-5' DNA helicase activity"/>
    <property type="evidence" value="ECO:0007669"/>
    <property type="project" value="UniProtKB-EC"/>
</dbReference>
<evidence type="ECO:0000256" key="6">
    <source>
        <dbReference type="ARBA" id="ARBA00022840"/>
    </source>
</evidence>
<evidence type="ECO:0000256" key="7">
    <source>
        <dbReference type="ARBA" id="ARBA00023125"/>
    </source>
</evidence>
<dbReference type="InterPro" id="IPR036388">
    <property type="entry name" value="WH-like_DNA-bd_sf"/>
</dbReference>
<evidence type="ECO:0000259" key="14">
    <source>
        <dbReference type="PROSITE" id="PS51194"/>
    </source>
</evidence>
<evidence type="ECO:0000256" key="12">
    <source>
        <dbReference type="SAM" id="MobiDB-lite"/>
    </source>
</evidence>
<organism evidence="15 16">
    <name type="scientific">Stentor coeruleus</name>
    <dbReference type="NCBI Taxonomy" id="5963"/>
    <lineage>
        <taxon>Eukaryota</taxon>
        <taxon>Sar</taxon>
        <taxon>Alveolata</taxon>
        <taxon>Ciliophora</taxon>
        <taxon>Postciliodesmatophora</taxon>
        <taxon>Heterotrichea</taxon>
        <taxon>Heterotrichida</taxon>
        <taxon>Stentoridae</taxon>
        <taxon>Stentor</taxon>
    </lineage>
</organism>
<feature type="compositionally biased region" description="Polar residues" evidence="12">
    <location>
        <begin position="7"/>
        <end position="34"/>
    </location>
</feature>
<dbReference type="Gene3D" id="1.10.10.10">
    <property type="entry name" value="Winged helix-like DNA-binding domain superfamily/Winged helix DNA-binding domain"/>
    <property type="match status" value="1"/>
</dbReference>
<evidence type="ECO:0000256" key="3">
    <source>
        <dbReference type="ARBA" id="ARBA00022741"/>
    </source>
</evidence>
<dbReference type="EMBL" id="MPUH01000032">
    <property type="protein sequence ID" value="OMJ94051.1"/>
    <property type="molecule type" value="Genomic_DNA"/>
</dbReference>
<dbReference type="InterPro" id="IPR002464">
    <property type="entry name" value="DNA/RNA_helicase_DEAH_CS"/>
</dbReference>
<dbReference type="InterPro" id="IPR004589">
    <property type="entry name" value="DNA_helicase_ATP-dep_RecQ"/>
</dbReference>
<evidence type="ECO:0000256" key="5">
    <source>
        <dbReference type="ARBA" id="ARBA00022806"/>
    </source>
</evidence>
<dbReference type="Proteomes" id="UP000187209">
    <property type="component" value="Unassembled WGS sequence"/>
</dbReference>
<dbReference type="InterPro" id="IPR018982">
    <property type="entry name" value="RQC_domain"/>
</dbReference>
<dbReference type="InterPro" id="IPR027417">
    <property type="entry name" value="P-loop_NTPase"/>
</dbReference>
<dbReference type="Pfam" id="PF16124">
    <property type="entry name" value="RecQ_Zn_bind"/>
    <property type="match status" value="1"/>
</dbReference>
<reference evidence="15 16" key="1">
    <citation type="submission" date="2016-11" db="EMBL/GenBank/DDBJ databases">
        <title>The macronuclear genome of Stentor coeruleus: a giant cell with tiny introns.</title>
        <authorList>
            <person name="Slabodnick M."/>
            <person name="Ruby J.G."/>
            <person name="Reiff S.B."/>
            <person name="Swart E.C."/>
            <person name="Gosai S."/>
            <person name="Prabakaran S."/>
            <person name="Witkowska E."/>
            <person name="Larue G.E."/>
            <person name="Fisher S."/>
            <person name="Freeman R.M."/>
            <person name="Gunawardena J."/>
            <person name="Chu W."/>
            <person name="Stover N.A."/>
            <person name="Gregory B.D."/>
            <person name="Nowacki M."/>
            <person name="Derisi J."/>
            <person name="Roy S.W."/>
            <person name="Marshall W.F."/>
            <person name="Sood P."/>
        </authorList>
    </citation>
    <scope>NUCLEOTIDE SEQUENCE [LARGE SCALE GENOMIC DNA]</scope>
    <source>
        <strain evidence="15">WM001</strain>
    </source>
</reference>
<feature type="compositionally biased region" description="Low complexity" evidence="12">
    <location>
        <begin position="35"/>
        <end position="56"/>
    </location>
</feature>
<dbReference type="SMART" id="SM00487">
    <property type="entry name" value="DEXDc"/>
    <property type="match status" value="1"/>
</dbReference>
<evidence type="ECO:0000313" key="16">
    <source>
        <dbReference type="Proteomes" id="UP000187209"/>
    </source>
</evidence>
<dbReference type="Pfam" id="PF09382">
    <property type="entry name" value="RQC"/>
    <property type="match status" value="1"/>
</dbReference>
<dbReference type="PROSITE" id="PS51194">
    <property type="entry name" value="HELICASE_CTER"/>
    <property type="match status" value="1"/>
</dbReference>
<dbReference type="PROSITE" id="PS00690">
    <property type="entry name" value="DEAH_ATP_HELICASE"/>
    <property type="match status" value="1"/>
</dbReference>
<dbReference type="EC" id="5.6.2.4" evidence="11"/>
<evidence type="ECO:0000256" key="11">
    <source>
        <dbReference type="RuleBase" id="RU364117"/>
    </source>
</evidence>
<dbReference type="InterPro" id="IPR014001">
    <property type="entry name" value="Helicase_ATP-bd"/>
</dbReference>
<dbReference type="GO" id="GO:0016887">
    <property type="term" value="F:ATP hydrolysis activity"/>
    <property type="evidence" value="ECO:0007669"/>
    <property type="project" value="RHEA"/>
</dbReference>
<sequence>MALKPRTGSSKSLNLNKTPNQNLNKEPSDPSITENSPKNLLSSSKPSLLRSLSKSSPSIPIPDFTQLVRTNQEVFKNLSFRPFQREIIESVLQQKDTFVCMPTGGGKSLTFQLPAILSQGITIVIMPLLSLIYDQGKKLESFNIPYEIISGTQKKVADSNIYNKIKTDLSIKILFVTPEKLAKSQKIMDLFDSLHLADRLSRFVIDEAHCVSKWGRDFRGDYLKLSNLKKTFPKIPILALTGTATDQIREDVVSVLSMRAPKYFLASFNRPNLFYSVYEKTNKCLENIATYIKNKQNQECGLIYCISKKDCEKVSKKLSFDYKITSHHYHADLNDKDRHKIQDQWMEGKIQVIVATIAFGMGIDKKNVRFVIHYSFPRSIENYYQESGRAGRDGLRSDCIIYFNNSDKYKHDKLLNTQKRQSFNLTEIYQIMKYCENIYTCRRKIVLEYFGEKFDDKNCNEMCDSCLFKRKGQSRNFRQEALKILNFVQDLPKSVKTLLQISSFLRGVRVKTSWSKQFHEEFGVLHEMKQEDLECVIRHMIYENVLCEKVVKNFKKFKITKIDVGENSERFKNSDMPIIVMIQKCKNPVRIPLQMISPRDSENFNDKPEVNILKSNRIILPASPEDQVDIKKNIESPCVYENSKEKPRYPGMFLITPSCQKNIRKEVTEKKVNFCDMKNEEFGKCQSQDRFEDLKCRLELIRKKIAKTEHKEIHEVLGDEELVIACKNLGGDINKEFISEITYFKKLYLMNEPFKYDLDLDSVDPELFQVQEFEGKRIKL</sequence>
<dbReference type="CDD" id="cd17920">
    <property type="entry name" value="DEXHc_RecQ"/>
    <property type="match status" value="1"/>
</dbReference>
<evidence type="ECO:0000256" key="8">
    <source>
        <dbReference type="ARBA" id="ARBA00023235"/>
    </source>
</evidence>
<evidence type="ECO:0000313" key="15">
    <source>
        <dbReference type="EMBL" id="OMJ94051.1"/>
    </source>
</evidence>
<dbReference type="GO" id="GO:0005524">
    <property type="term" value="F:ATP binding"/>
    <property type="evidence" value="ECO:0007669"/>
    <property type="project" value="UniProtKB-KW"/>
</dbReference>
<dbReference type="AlphaFoldDB" id="A0A1R2CYI3"/>
<evidence type="ECO:0000256" key="4">
    <source>
        <dbReference type="ARBA" id="ARBA00022801"/>
    </source>
</evidence>
<dbReference type="GO" id="GO:0005634">
    <property type="term" value="C:nucleus"/>
    <property type="evidence" value="ECO:0007669"/>
    <property type="project" value="UniProtKB-SubCell"/>
</dbReference>
<dbReference type="Pfam" id="PF00271">
    <property type="entry name" value="Helicase_C"/>
    <property type="match status" value="1"/>
</dbReference>
<keyword evidence="6 11" id="KW-0067">ATP-binding</keyword>
<dbReference type="PANTHER" id="PTHR13710:SF153">
    <property type="entry name" value="RECQ-LIKE DNA HELICASE BLM"/>
    <property type="match status" value="1"/>
</dbReference>
<dbReference type="Gene3D" id="3.40.50.300">
    <property type="entry name" value="P-loop containing nucleotide triphosphate hydrolases"/>
    <property type="match status" value="2"/>
</dbReference>
<dbReference type="PANTHER" id="PTHR13710">
    <property type="entry name" value="DNA HELICASE RECQ FAMILY MEMBER"/>
    <property type="match status" value="1"/>
</dbReference>
<dbReference type="GO" id="GO:0009378">
    <property type="term" value="F:four-way junction helicase activity"/>
    <property type="evidence" value="ECO:0007669"/>
    <property type="project" value="TreeGrafter"/>
</dbReference>
<feature type="domain" description="Helicase C-terminal" evidence="14">
    <location>
        <begin position="287"/>
        <end position="436"/>
    </location>
</feature>
<dbReference type="OrthoDB" id="10261556at2759"/>
<comment type="catalytic activity">
    <reaction evidence="10 11">
        <text>Couples ATP hydrolysis with the unwinding of duplex DNA by translocating in the 3'-5' direction.</text>
        <dbReference type="EC" id="5.6.2.4"/>
    </reaction>
</comment>
<protein>
    <recommendedName>
        <fullName evidence="11">ATP-dependent DNA helicase</fullName>
        <ecNumber evidence="11">5.6.2.4</ecNumber>
    </recommendedName>
</protein>
<name>A0A1R2CYI3_9CILI</name>
<keyword evidence="4 11" id="KW-0378">Hydrolase</keyword>
<accession>A0A1R2CYI3</accession>
<dbReference type="FunFam" id="3.40.50.300:FF:001975">
    <property type="entry name" value="ATP-dependent DNA helicase"/>
    <property type="match status" value="1"/>
</dbReference>
<comment type="similarity">
    <text evidence="2 11">Belongs to the helicase family. RecQ subfamily.</text>
</comment>
<comment type="caution">
    <text evidence="15">The sequence shown here is derived from an EMBL/GenBank/DDBJ whole genome shotgun (WGS) entry which is preliminary data.</text>
</comment>
<dbReference type="FunFam" id="3.40.50.300:FF:001389">
    <property type="entry name" value="ATP-dependent DNA helicase RecQ"/>
    <property type="match status" value="1"/>
</dbReference>
<evidence type="ECO:0000259" key="13">
    <source>
        <dbReference type="PROSITE" id="PS51192"/>
    </source>
</evidence>
<keyword evidence="5 11" id="KW-0347">Helicase</keyword>
<proteinExistence type="inferred from homology"/>
<dbReference type="GO" id="GO:0005694">
    <property type="term" value="C:chromosome"/>
    <property type="evidence" value="ECO:0007669"/>
    <property type="project" value="TreeGrafter"/>
</dbReference>
<evidence type="ECO:0000256" key="10">
    <source>
        <dbReference type="ARBA" id="ARBA00034617"/>
    </source>
</evidence>
<keyword evidence="3 11" id="KW-0547">Nucleotide-binding</keyword>
<keyword evidence="7" id="KW-0238">DNA-binding</keyword>
<dbReference type="InterPro" id="IPR001650">
    <property type="entry name" value="Helicase_C-like"/>
</dbReference>
<dbReference type="Pfam" id="PF00270">
    <property type="entry name" value="DEAD"/>
    <property type="match status" value="1"/>
</dbReference>
<dbReference type="GO" id="GO:0005737">
    <property type="term" value="C:cytoplasm"/>
    <property type="evidence" value="ECO:0007669"/>
    <property type="project" value="TreeGrafter"/>
</dbReference>
<dbReference type="NCBIfam" id="TIGR00614">
    <property type="entry name" value="recQ_fam"/>
    <property type="match status" value="1"/>
</dbReference>
<dbReference type="PROSITE" id="PS51192">
    <property type="entry name" value="HELICASE_ATP_BIND_1"/>
    <property type="match status" value="1"/>
</dbReference>
<feature type="domain" description="Helicase ATP-binding" evidence="13">
    <location>
        <begin position="88"/>
        <end position="262"/>
    </location>
</feature>
<keyword evidence="8" id="KW-0413">Isomerase</keyword>
<comment type="catalytic activity">
    <reaction evidence="11">
        <text>ATP + H2O = ADP + phosphate + H(+)</text>
        <dbReference type="Rhea" id="RHEA:13065"/>
        <dbReference type="ChEBI" id="CHEBI:15377"/>
        <dbReference type="ChEBI" id="CHEBI:15378"/>
        <dbReference type="ChEBI" id="CHEBI:30616"/>
        <dbReference type="ChEBI" id="CHEBI:43474"/>
        <dbReference type="ChEBI" id="CHEBI:456216"/>
    </reaction>
</comment>
<evidence type="ECO:0000256" key="2">
    <source>
        <dbReference type="ARBA" id="ARBA00005446"/>
    </source>
</evidence>
<dbReference type="CDD" id="cd18794">
    <property type="entry name" value="SF2_C_RecQ"/>
    <property type="match status" value="1"/>
</dbReference>